<reference evidence="2" key="2">
    <citation type="submission" date="2014-01" db="EMBL/GenBank/DDBJ databases">
        <authorList>
            <person name="Aslett M."/>
        </authorList>
    </citation>
    <scope>NUCLEOTIDE SEQUENCE [LARGE SCALE GENOMIC DNA]</scope>
    <source>
        <strain evidence="2">DB27</strain>
    </source>
</reference>
<accession>W8YLL2</accession>
<dbReference type="InterPro" id="IPR032874">
    <property type="entry name" value="DDE_dom"/>
</dbReference>
<evidence type="ECO:0000259" key="1">
    <source>
        <dbReference type="Pfam" id="PF13610"/>
    </source>
</evidence>
<dbReference type="AlphaFoldDB" id="W8YLL2"/>
<proteinExistence type="predicted"/>
<dbReference type="Proteomes" id="UP000030682">
    <property type="component" value="Unassembled WGS sequence"/>
</dbReference>
<sequence length="77" mass="9173">MYLYRTVDSEGHRIDFYLCKPRNHKAAKHFFMKALQFFHISKPCVITDDKKTAYPIVNTGLKKEKKMLLSIQIRQIK</sequence>
<dbReference type="HOGENOM" id="CLU_067322_2_5_9"/>
<evidence type="ECO:0000313" key="2">
    <source>
        <dbReference type="EMBL" id="CDN39602.1"/>
    </source>
</evidence>
<dbReference type="Pfam" id="PF13610">
    <property type="entry name" value="DDE_Tnp_IS240"/>
    <property type="match status" value="1"/>
</dbReference>
<protein>
    <recommendedName>
        <fullName evidence="1">DDE domain-containing protein</fullName>
    </recommendedName>
</protein>
<dbReference type="EMBL" id="HG810024">
    <property type="protein sequence ID" value="CDN39602.1"/>
    <property type="molecule type" value="Genomic_DNA"/>
</dbReference>
<feature type="domain" description="DDE" evidence="1">
    <location>
        <begin position="1"/>
        <end position="74"/>
    </location>
</feature>
<gene>
    <name evidence="2" type="ORF">BTDB27_p000265</name>
</gene>
<organism evidence="2">
    <name type="scientific">Bacillus thuringiensis DB27</name>
    <dbReference type="NCBI Taxonomy" id="1431339"/>
    <lineage>
        <taxon>Bacteria</taxon>
        <taxon>Bacillati</taxon>
        <taxon>Bacillota</taxon>
        <taxon>Bacilli</taxon>
        <taxon>Bacillales</taxon>
        <taxon>Bacillaceae</taxon>
        <taxon>Bacillus</taxon>
        <taxon>Bacillus cereus group</taxon>
    </lineage>
</organism>
<name>W8YLL2_BACTU</name>
<reference evidence="2" key="1">
    <citation type="submission" date="2014-01" db="EMBL/GenBank/DDBJ databases">
        <title>Draft genome sequence of highly nematicidal Bacillus thuringiensis DB27.</title>
        <authorList>
            <person name="Iatsenko I."/>
            <person name="Pickard D."/>
            <person name="Corton C."/>
            <person name="Dougan G."/>
            <person name="Sommer R.J."/>
        </authorList>
    </citation>
    <scope>NUCLEOTIDE SEQUENCE [LARGE SCALE GENOMIC DNA]</scope>
    <source>
        <strain evidence="2">DB27</strain>
    </source>
</reference>